<keyword evidence="4" id="KW-1185">Reference proteome</keyword>
<evidence type="ECO:0000256" key="2">
    <source>
        <dbReference type="SAM" id="Phobius"/>
    </source>
</evidence>
<feature type="transmembrane region" description="Helical" evidence="2">
    <location>
        <begin position="138"/>
        <end position="160"/>
    </location>
</feature>
<feature type="region of interest" description="Disordered" evidence="1">
    <location>
        <begin position="266"/>
        <end position="315"/>
    </location>
</feature>
<dbReference type="Pfam" id="PF11374">
    <property type="entry name" value="DUF3176"/>
    <property type="match status" value="1"/>
</dbReference>
<name>A0AAD9YSJ7_COLKA</name>
<sequence>MDGDLSSAPFLHRVPSHSEDTAHDTDGGPIHRDHERPDASVGISPERTIVLQVGSYARIPSSDPCVSSTVPHSITKGQCTAPQRWEDSPAEPRGAREALEAWAFEVMALLASVVAFMTIIVILSAYHEQPQFDLSRGININTTIAILSTIVKATLVFVVAEVVGQSKWDWVETPQRLRHVEYFHDAGRGAWGSLKFLFKLWKPMTTALGALVIVASFAIAPFSAGSPTGFQCESGNCTFDSIAEITHSSVGICSRCDKLEVHTEKNGNRTTSSLGRADNDTKPSMRNITWPSESSPSENSTIFAMESNQPGGSNTSEYDFETSFLSMKIVECTESMKAHENGSWHCGQSPELTANPVNQGFEIIGAKCRLYPCFRNYHGSILNGRLHEQEISSVKMNISGVQLQDAEASNTIYQHIVEPCIVDGNRYDATNISAANVDNDWVVLNRTDGPVKIPRGCLRAMRYEAFESISRGLSSTLHGTCFLKVPTPSKSDKRAAGRNDINCGEKWFLSPLFSRGNLTYESILHAYSGMAQAITSHLRATTFDPEGVHIPVNGTGKRTTICIRAEWSWLAYPGILLVVSACLLLVTFVESCRDRSQRPIWKSSILPLLFYDVSADHTLTGAEGDTRHRSAMPLLQLSDLKSVANTTVARFSAGRDAPRFVVVKEKEVAGI</sequence>
<comment type="caution">
    <text evidence="3">The sequence shown here is derived from an EMBL/GenBank/DDBJ whole genome shotgun (WGS) entry which is preliminary data.</text>
</comment>
<reference evidence="3" key="1">
    <citation type="submission" date="2023-02" db="EMBL/GenBank/DDBJ databases">
        <title>Colletotrichum kahawae CIFC_Que2 genome sequencing and assembly.</title>
        <authorList>
            <person name="Baroncelli R."/>
        </authorList>
    </citation>
    <scope>NUCLEOTIDE SEQUENCE</scope>
    <source>
        <strain evidence="3">CIFC_Que2</strain>
    </source>
</reference>
<dbReference type="EMBL" id="VYYT01000017">
    <property type="protein sequence ID" value="KAK2777606.1"/>
    <property type="molecule type" value="Genomic_DNA"/>
</dbReference>
<proteinExistence type="predicted"/>
<keyword evidence="2" id="KW-0472">Membrane</keyword>
<evidence type="ECO:0000313" key="3">
    <source>
        <dbReference type="EMBL" id="KAK2777606.1"/>
    </source>
</evidence>
<evidence type="ECO:0000256" key="1">
    <source>
        <dbReference type="SAM" id="MobiDB-lite"/>
    </source>
</evidence>
<protein>
    <submittedName>
        <fullName evidence="3">Uncharacterized protein</fullName>
    </submittedName>
</protein>
<evidence type="ECO:0000313" key="4">
    <source>
        <dbReference type="Proteomes" id="UP001281614"/>
    </source>
</evidence>
<dbReference type="AlphaFoldDB" id="A0AAD9YSJ7"/>
<keyword evidence="2" id="KW-1133">Transmembrane helix</keyword>
<gene>
    <name evidence="3" type="ORF">CKAH01_11989</name>
</gene>
<dbReference type="PANTHER" id="PTHR35394">
    <property type="entry name" value="DUF3176 DOMAIN-CONTAINING PROTEIN"/>
    <property type="match status" value="1"/>
</dbReference>
<dbReference type="InterPro" id="IPR021514">
    <property type="entry name" value="DUF3176"/>
</dbReference>
<accession>A0AAD9YSJ7</accession>
<feature type="compositionally biased region" description="Basic and acidic residues" evidence="1">
    <location>
        <begin position="16"/>
        <end position="38"/>
    </location>
</feature>
<dbReference type="PANTHER" id="PTHR35394:SF5">
    <property type="entry name" value="DUF3176 DOMAIN-CONTAINING PROTEIN"/>
    <property type="match status" value="1"/>
</dbReference>
<organism evidence="3 4">
    <name type="scientific">Colletotrichum kahawae</name>
    <name type="common">Coffee berry disease fungus</name>
    <dbReference type="NCBI Taxonomy" id="34407"/>
    <lineage>
        <taxon>Eukaryota</taxon>
        <taxon>Fungi</taxon>
        <taxon>Dikarya</taxon>
        <taxon>Ascomycota</taxon>
        <taxon>Pezizomycotina</taxon>
        <taxon>Sordariomycetes</taxon>
        <taxon>Hypocreomycetidae</taxon>
        <taxon>Glomerellales</taxon>
        <taxon>Glomerellaceae</taxon>
        <taxon>Colletotrichum</taxon>
        <taxon>Colletotrichum gloeosporioides species complex</taxon>
    </lineage>
</organism>
<feature type="transmembrane region" description="Helical" evidence="2">
    <location>
        <begin position="567"/>
        <end position="589"/>
    </location>
</feature>
<feature type="transmembrane region" description="Helical" evidence="2">
    <location>
        <begin position="102"/>
        <end position="126"/>
    </location>
</feature>
<feature type="compositionally biased region" description="Polar residues" evidence="1">
    <location>
        <begin position="284"/>
        <end position="315"/>
    </location>
</feature>
<keyword evidence="2" id="KW-0812">Transmembrane</keyword>
<dbReference type="Proteomes" id="UP001281614">
    <property type="component" value="Unassembled WGS sequence"/>
</dbReference>
<feature type="region of interest" description="Disordered" evidence="1">
    <location>
        <begin position="1"/>
        <end position="44"/>
    </location>
</feature>
<feature type="transmembrane region" description="Helical" evidence="2">
    <location>
        <begin position="204"/>
        <end position="224"/>
    </location>
</feature>